<dbReference type="GeneTree" id="ENSGT00550000074694"/>
<keyword evidence="6" id="KW-0378">Hydrolase</keyword>
<dbReference type="PROSITE" id="PS00674">
    <property type="entry name" value="AAA"/>
    <property type="match status" value="1"/>
</dbReference>
<keyword evidence="7" id="KW-0067">ATP-binding</keyword>
<feature type="compositionally biased region" description="Basic and acidic residues" evidence="18">
    <location>
        <begin position="972"/>
        <end position="985"/>
    </location>
</feature>
<dbReference type="PANTHER" id="PTHR23069">
    <property type="entry name" value="AAA DOMAIN-CONTAINING"/>
    <property type="match status" value="1"/>
</dbReference>
<feature type="compositionally biased region" description="Basic and acidic residues" evidence="18">
    <location>
        <begin position="1062"/>
        <end position="1074"/>
    </location>
</feature>
<evidence type="ECO:0000256" key="6">
    <source>
        <dbReference type="ARBA" id="ARBA00022801"/>
    </source>
</evidence>
<evidence type="ECO:0000256" key="3">
    <source>
        <dbReference type="ARBA" id="ARBA00022499"/>
    </source>
</evidence>
<feature type="region of interest" description="Disordered" evidence="18">
    <location>
        <begin position="949"/>
        <end position="1001"/>
    </location>
</feature>
<evidence type="ECO:0000256" key="11">
    <source>
        <dbReference type="ARBA" id="ARBA00023117"/>
    </source>
</evidence>
<evidence type="ECO:0000256" key="9">
    <source>
        <dbReference type="ARBA" id="ARBA00023015"/>
    </source>
</evidence>
<dbReference type="SUPFAM" id="SSF47370">
    <property type="entry name" value="Bromodomain"/>
    <property type="match status" value="1"/>
</dbReference>
<keyword evidence="14" id="KW-0539">Nucleus</keyword>
<evidence type="ECO:0000256" key="18">
    <source>
        <dbReference type="SAM" id="MobiDB-lite"/>
    </source>
</evidence>
<feature type="domain" description="Bromo" evidence="19">
    <location>
        <begin position="846"/>
        <end position="901"/>
    </location>
</feature>
<feature type="region of interest" description="Disordered" evidence="18">
    <location>
        <begin position="93"/>
        <end position="139"/>
    </location>
</feature>
<evidence type="ECO:0000256" key="2">
    <source>
        <dbReference type="ARBA" id="ARBA00006914"/>
    </source>
</evidence>
<keyword evidence="4" id="KW-0597">Phosphoprotein</keyword>
<dbReference type="PROSITE" id="PS50014">
    <property type="entry name" value="BROMODOMAIN_2"/>
    <property type="match status" value="1"/>
</dbReference>
<dbReference type="GO" id="GO:0042393">
    <property type="term" value="F:histone binding"/>
    <property type="evidence" value="ECO:0007669"/>
    <property type="project" value="TreeGrafter"/>
</dbReference>
<dbReference type="GO" id="GO:0045815">
    <property type="term" value="P:transcription initiation-coupled chromatin remodeling"/>
    <property type="evidence" value="ECO:0007669"/>
    <property type="project" value="TreeGrafter"/>
</dbReference>
<dbReference type="GO" id="GO:0005524">
    <property type="term" value="F:ATP binding"/>
    <property type="evidence" value="ECO:0007669"/>
    <property type="project" value="UniProtKB-KW"/>
</dbReference>
<dbReference type="InterPro" id="IPR003593">
    <property type="entry name" value="AAA+_ATPase"/>
</dbReference>
<evidence type="ECO:0000256" key="15">
    <source>
        <dbReference type="ARBA" id="ARBA00049360"/>
    </source>
</evidence>
<dbReference type="GO" id="GO:0005654">
    <property type="term" value="C:nucleoplasm"/>
    <property type="evidence" value="ECO:0007669"/>
    <property type="project" value="UniProtKB-ARBA"/>
</dbReference>
<evidence type="ECO:0000256" key="13">
    <source>
        <dbReference type="ARBA" id="ARBA00023163"/>
    </source>
</evidence>
<keyword evidence="9" id="KW-0805">Transcription regulation</keyword>
<dbReference type="FunFam" id="1.10.8.60:FF:000016">
    <property type="entry name" value="ATPase family AAA domain-containing protein 2B"/>
    <property type="match status" value="1"/>
</dbReference>
<keyword evidence="10" id="KW-0175">Coiled coil</keyword>
<keyword evidence="5" id="KW-0547">Nucleotide-binding</keyword>
<dbReference type="InterPro" id="IPR003960">
    <property type="entry name" value="ATPase_AAA_CS"/>
</dbReference>
<dbReference type="InterPro" id="IPR045199">
    <property type="entry name" value="ATAD2-like"/>
</dbReference>
<sequence length="1216" mass="138127">ASERGNTSRGSGRGRSRLIAEEPDVGLDPITPGSLIPVTRSLRTRNIVQTKEHLHEENGDVEVRRSCRIRSRYSSVNQSVLFDKLITNKCFLTVESSEEGEDQEDEDDGEDEDDDEDDEDDDDDEDEEDGEEDNQKRYYLRQRKATVYYQAPLESKKPNIFYSGPASPARPRYRLSSAGPRSPYCKRMNRRRHAIHSSDSTSSSSSEDEQQFERRRKRSRNRAINRCLPLNFRKDELKGIYKDRMKIGASLADVDPMQLDSSVRFDSIGGLSNHIAALKEMVVFPLLYPEVFEKFRIQPPRGCLFYGPPGTGKTLVARALANECSQGDKRVAFFMRKGADCLSKWVGESERQLRLLFDQAYQMRPSIIFFDEIDGLAPVRSSRQDQIHSSIVSTLLALMDGLDSRGEIVVIGATNRLDSIDPALRRPGRFDREFLFSLPDKDARKEILKIHTRDWNPKPLDIFLEELAENCVGYCGADIKSICSEAALCALRRRYPQIYTTSEKLQLDLSSINISAKDFEVAMQKMIPAAQRAVASPGQALSTVVKPLLQSTVHKILEALQRVFPHAETRTNKALDSGMQLDCDLAYSDDDVPSVYENGPSQKSFNKAKENFNFLHLNRNACYQPMSFRPRILIVGEPGFGQGSHLAPAVIHALEKFAVYTLDIPVLFGVSATSPEETCAQMIREAKRTAPSIVYVPHIHLWWEIVGPTLKATFTTLLQNIPSFAPVLLLATSDKPHSALPEEVQELFIRDYGEIFNVQLPGKEERTKFFEDLILKQAAKPPLSKKKAVLQALEVLPVAPPPEPRPLTVEEVKRLEEQEEDTFRELRIFLRNVTHRLAIDKRFRVFTKPVDPDEVPDYVTVIKQPMDLSSVISKIDLHKYLTVKDYLSDIDLICSNALEYNPDRDPGDRLIRHRACALRDTAYAIIKEELDEDFEQLCEEIQESRKKRGCSSSKYAPSYYHVMPKQNSTSAGDKRSDPEQNEKLKTTSTPMACSTPAQLKRKIRKKSKWYLGTITKRRRISQAKDESQNITDDKIESDTEENQDTSVDHNETGNTGESSVEENEKHQNASESKIELGNNNSSICGIENEFEESGKTTACTEVRKDKIVCNGDASEMCVLRMTRARRSQVEQQQLISVEKALAILSQPTPSLVVDHERLKNLLKTVVKKSQEYNIFQLENLYAVISQCIYQHRMDYDKTTLIQKMEQEVENFSCSRS</sequence>
<feature type="region of interest" description="Disordered" evidence="18">
    <location>
        <begin position="1020"/>
        <end position="1078"/>
    </location>
</feature>
<dbReference type="Gene3D" id="1.20.920.10">
    <property type="entry name" value="Bromodomain-like"/>
    <property type="match status" value="1"/>
</dbReference>
<dbReference type="InterPro" id="IPR041569">
    <property type="entry name" value="AAA_lid_3"/>
</dbReference>
<evidence type="ECO:0000313" key="20">
    <source>
        <dbReference type="Ensembl" id="ENSUMAP00000030766"/>
    </source>
</evidence>
<dbReference type="PANTHER" id="PTHR23069:SF4">
    <property type="entry name" value="ATPASE FAMILY AAA DOMAIN-CONTAINING PROTEIN 2"/>
    <property type="match status" value="1"/>
</dbReference>
<keyword evidence="11 17" id="KW-0103">Bromodomain</keyword>
<comment type="catalytic activity">
    <reaction evidence="15">
        <text>ATP + H2O = ADP + phosphate + H(+)</text>
        <dbReference type="Rhea" id="RHEA:13065"/>
        <dbReference type="ChEBI" id="CHEBI:15377"/>
        <dbReference type="ChEBI" id="CHEBI:15378"/>
        <dbReference type="ChEBI" id="CHEBI:30616"/>
        <dbReference type="ChEBI" id="CHEBI:43474"/>
        <dbReference type="ChEBI" id="CHEBI:456216"/>
    </reaction>
</comment>
<evidence type="ECO:0000259" key="19">
    <source>
        <dbReference type="PROSITE" id="PS50014"/>
    </source>
</evidence>
<comment type="subcellular location">
    <subcellularLocation>
        <location evidence="1">Nucleus</location>
    </subcellularLocation>
</comment>
<evidence type="ECO:0000256" key="7">
    <source>
        <dbReference type="ARBA" id="ARBA00022840"/>
    </source>
</evidence>
<keyword evidence="12" id="KW-0010">Activator</keyword>
<evidence type="ECO:0000256" key="17">
    <source>
        <dbReference type="PROSITE-ProRule" id="PRU00035"/>
    </source>
</evidence>
<evidence type="ECO:0000256" key="5">
    <source>
        <dbReference type="ARBA" id="ARBA00022741"/>
    </source>
</evidence>
<evidence type="ECO:0000256" key="16">
    <source>
        <dbReference type="ARBA" id="ARBA00071858"/>
    </source>
</evidence>
<dbReference type="Pfam" id="PF00004">
    <property type="entry name" value="AAA"/>
    <property type="match status" value="1"/>
</dbReference>
<keyword evidence="13" id="KW-0804">Transcription</keyword>
<dbReference type="SUPFAM" id="SSF52540">
    <property type="entry name" value="P-loop containing nucleoside triphosphate hydrolases"/>
    <property type="match status" value="2"/>
</dbReference>
<keyword evidence="8" id="KW-0832">Ubl conjugation</keyword>
<dbReference type="Gene3D" id="3.40.50.300">
    <property type="entry name" value="P-loop containing nucleotide triphosphate hydrolases"/>
    <property type="match status" value="2"/>
</dbReference>
<dbReference type="AlphaFoldDB" id="A0A452VAZ3"/>
<dbReference type="InterPro" id="IPR027417">
    <property type="entry name" value="P-loop_NTPase"/>
</dbReference>
<dbReference type="InterPro" id="IPR036427">
    <property type="entry name" value="Bromodomain-like_sf"/>
</dbReference>
<evidence type="ECO:0000256" key="10">
    <source>
        <dbReference type="ARBA" id="ARBA00023054"/>
    </source>
</evidence>
<feature type="compositionally biased region" description="Low complexity" evidence="18">
    <location>
        <begin position="1"/>
        <end position="10"/>
    </location>
</feature>
<evidence type="ECO:0000256" key="12">
    <source>
        <dbReference type="ARBA" id="ARBA00023159"/>
    </source>
</evidence>
<feature type="region of interest" description="Disordered" evidence="18">
    <location>
        <begin position="157"/>
        <end position="220"/>
    </location>
</feature>
<dbReference type="Pfam" id="PF17862">
    <property type="entry name" value="AAA_lid_3"/>
    <property type="match status" value="1"/>
</dbReference>
<proteinExistence type="inferred from homology"/>
<dbReference type="Pfam" id="PF00439">
    <property type="entry name" value="Bromodomain"/>
    <property type="match status" value="1"/>
</dbReference>
<evidence type="ECO:0000256" key="14">
    <source>
        <dbReference type="ARBA" id="ARBA00023242"/>
    </source>
</evidence>
<name>A0A452VAZ3_URSMA</name>
<feature type="region of interest" description="Disordered" evidence="18">
    <location>
        <begin position="1"/>
        <end position="32"/>
    </location>
</feature>
<accession>A0A452VAZ3</accession>
<feature type="compositionally biased region" description="Acidic residues" evidence="18">
    <location>
        <begin position="96"/>
        <end position="132"/>
    </location>
</feature>
<protein>
    <recommendedName>
        <fullName evidence="16">ATPase family AAA domain-containing protein 2</fullName>
    </recommendedName>
</protein>
<feature type="compositionally biased region" description="Polar residues" evidence="18">
    <location>
        <begin position="986"/>
        <end position="997"/>
    </location>
</feature>
<dbReference type="GO" id="GO:0006337">
    <property type="term" value="P:nucleosome disassembly"/>
    <property type="evidence" value="ECO:0007669"/>
    <property type="project" value="TreeGrafter"/>
</dbReference>
<dbReference type="SMART" id="SM00382">
    <property type="entry name" value="AAA"/>
    <property type="match status" value="1"/>
</dbReference>
<reference evidence="20" key="1">
    <citation type="submission" date="2019-03" db="UniProtKB">
        <authorList>
            <consortium name="Ensembl"/>
        </authorList>
    </citation>
    <scope>IDENTIFICATION</scope>
</reference>
<dbReference type="InterPro" id="IPR003959">
    <property type="entry name" value="ATPase_AAA_core"/>
</dbReference>
<dbReference type="Gene3D" id="1.10.8.60">
    <property type="match status" value="1"/>
</dbReference>
<dbReference type="GO" id="GO:0003682">
    <property type="term" value="F:chromatin binding"/>
    <property type="evidence" value="ECO:0007669"/>
    <property type="project" value="TreeGrafter"/>
</dbReference>
<dbReference type="FunFam" id="1.20.920.10:FF:000021">
    <property type="entry name" value="ATPase family AAA domain-containing protein 2"/>
    <property type="match status" value="1"/>
</dbReference>
<dbReference type="Ensembl" id="ENSUMAT00000036367.1">
    <property type="protein sequence ID" value="ENSUMAP00000030766.1"/>
    <property type="gene ID" value="ENSUMAG00000022014.1"/>
</dbReference>
<dbReference type="CDD" id="cd19517">
    <property type="entry name" value="RecA-like_Yta7-like"/>
    <property type="match status" value="1"/>
</dbReference>
<evidence type="ECO:0000256" key="4">
    <source>
        <dbReference type="ARBA" id="ARBA00022553"/>
    </source>
</evidence>
<organism evidence="20">
    <name type="scientific">Ursus maritimus</name>
    <name type="common">Polar bear</name>
    <name type="synonym">Thalarctos maritimus</name>
    <dbReference type="NCBI Taxonomy" id="29073"/>
    <lineage>
        <taxon>Eukaryota</taxon>
        <taxon>Metazoa</taxon>
        <taxon>Chordata</taxon>
        <taxon>Craniata</taxon>
        <taxon>Vertebrata</taxon>
        <taxon>Euteleostomi</taxon>
        <taxon>Mammalia</taxon>
        <taxon>Eutheria</taxon>
        <taxon>Laurasiatheria</taxon>
        <taxon>Carnivora</taxon>
        <taxon>Caniformia</taxon>
        <taxon>Ursidae</taxon>
        <taxon>Ursus</taxon>
    </lineage>
</organism>
<dbReference type="InterPro" id="IPR001487">
    <property type="entry name" value="Bromodomain"/>
</dbReference>
<evidence type="ECO:0000256" key="1">
    <source>
        <dbReference type="ARBA" id="ARBA00004123"/>
    </source>
</evidence>
<dbReference type="GO" id="GO:0006334">
    <property type="term" value="P:nucleosome assembly"/>
    <property type="evidence" value="ECO:0007669"/>
    <property type="project" value="TreeGrafter"/>
</dbReference>
<dbReference type="FunFam" id="3.40.50.300:FF:000734">
    <property type="entry name" value="ATPase family, AAA domain containing 2"/>
    <property type="match status" value="1"/>
</dbReference>
<dbReference type="FunFam" id="3.40.50.300:FF:000061">
    <property type="entry name" value="ATPase family, AAA domain-containing 2"/>
    <property type="match status" value="1"/>
</dbReference>
<dbReference type="GO" id="GO:0016887">
    <property type="term" value="F:ATP hydrolysis activity"/>
    <property type="evidence" value="ECO:0007669"/>
    <property type="project" value="InterPro"/>
</dbReference>
<keyword evidence="3" id="KW-1017">Isopeptide bond</keyword>
<evidence type="ECO:0000256" key="8">
    <source>
        <dbReference type="ARBA" id="ARBA00022843"/>
    </source>
</evidence>
<dbReference type="SMART" id="SM00297">
    <property type="entry name" value="BROMO"/>
    <property type="match status" value="1"/>
</dbReference>
<dbReference type="CDD" id="cd05528">
    <property type="entry name" value="Bromo_AAA"/>
    <property type="match status" value="1"/>
</dbReference>
<feature type="compositionally biased region" description="Basic and acidic residues" evidence="18">
    <location>
        <begin position="1022"/>
        <end position="1037"/>
    </location>
</feature>
<gene>
    <name evidence="20" type="primary">ATAD2</name>
</gene>
<comment type="similarity">
    <text evidence="2">Belongs to the AAA ATPase family.</text>
</comment>
<dbReference type="PRINTS" id="PR00503">
    <property type="entry name" value="BROMODOMAIN"/>
</dbReference>